<dbReference type="GO" id="GO:0006508">
    <property type="term" value="P:proteolysis"/>
    <property type="evidence" value="ECO:0007669"/>
    <property type="project" value="UniProtKB-KW"/>
</dbReference>
<evidence type="ECO:0000313" key="6">
    <source>
        <dbReference type="EMBL" id="RNE66677.1"/>
    </source>
</evidence>
<keyword evidence="4" id="KW-0788">Thiol protease</keyword>
<evidence type="ECO:0000256" key="4">
    <source>
        <dbReference type="ARBA" id="ARBA00022807"/>
    </source>
</evidence>
<dbReference type="PANTHER" id="PTHR47359:SF3">
    <property type="entry name" value="NLP_P60 DOMAIN-CONTAINING PROTEIN-RELATED"/>
    <property type="match status" value="1"/>
</dbReference>
<evidence type="ECO:0000256" key="1">
    <source>
        <dbReference type="ARBA" id="ARBA00007074"/>
    </source>
</evidence>
<dbReference type="Gene3D" id="3.90.1720.10">
    <property type="entry name" value="endopeptidase domain like (from Nostoc punctiforme)"/>
    <property type="match status" value="1"/>
</dbReference>
<organism evidence="6 7">
    <name type="scientific">Cryobacterium tepidiphilum</name>
    <dbReference type="NCBI Taxonomy" id="2486026"/>
    <lineage>
        <taxon>Bacteria</taxon>
        <taxon>Bacillati</taxon>
        <taxon>Actinomycetota</taxon>
        <taxon>Actinomycetes</taxon>
        <taxon>Micrococcales</taxon>
        <taxon>Microbacteriaceae</taxon>
        <taxon>Cryobacterium</taxon>
    </lineage>
</organism>
<protein>
    <submittedName>
        <fullName evidence="6">NlpC/P60 family protein</fullName>
    </submittedName>
</protein>
<comment type="caution">
    <text evidence="6">The sequence shown here is derived from an EMBL/GenBank/DDBJ whole genome shotgun (WGS) entry which is preliminary data.</text>
</comment>
<dbReference type="OrthoDB" id="9815778at2"/>
<dbReference type="SUPFAM" id="SSF54001">
    <property type="entry name" value="Cysteine proteinases"/>
    <property type="match status" value="1"/>
</dbReference>
<accession>A0A3M8LMC2</accession>
<feature type="domain" description="NlpC/P60" evidence="5">
    <location>
        <begin position="68"/>
        <end position="184"/>
    </location>
</feature>
<proteinExistence type="inferred from homology"/>
<dbReference type="EMBL" id="RDSR01000003">
    <property type="protein sequence ID" value="RNE66677.1"/>
    <property type="molecule type" value="Genomic_DNA"/>
</dbReference>
<dbReference type="AlphaFoldDB" id="A0A3M8LMC2"/>
<reference evidence="6 7" key="1">
    <citation type="submission" date="2018-11" db="EMBL/GenBank/DDBJ databases">
        <title>Cryobacterium sp. nov., isolated from rhizosphere soil of lettuce.</title>
        <authorList>
            <person name="Wang Y."/>
        </authorList>
    </citation>
    <scope>NUCLEOTIDE SEQUENCE [LARGE SCALE GENOMIC DNA]</scope>
    <source>
        <strain evidence="6 7">NEAU-85</strain>
    </source>
</reference>
<dbReference type="GO" id="GO:0008234">
    <property type="term" value="F:cysteine-type peptidase activity"/>
    <property type="evidence" value="ECO:0007669"/>
    <property type="project" value="UniProtKB-KW"/>
</dbReference>
<evidence type="ECO:0000313" key="7">
    <source>
        <dbReference type="Proteomes" id="UP000279859"/>
    </source>
</evidence>
<keyword evidence="7" id="KW-1185">Reference proteome</keyword>
<name>A0A3M8LMC2_9MICO</name>
<dbReference type="PANTHER" id="PTHR47359">
    <property type="entry name" value="PEPTIDOGLYCAN DL-ENDOPEPTIDASE CWLO"/>
    <property type="match status" value="1"/>
</dbReference>
<gene>
    <name evidence="6" type="ORF">EEJ31_02485</name>
</gene>
<evidence type="ECO:0000256" key="3">
    <source>
        <dbReference type="ARBA" id="ARBA00022801"/>
    </source>
</evidence>
<dbReference type="RefSeq" id="WP_123044717.1">
    <property type="nucleotide sequence ID" value="NZ_RDSR01000003.1"/>
</dbReference>
<comment type="similarity">
    <text evidence="1">Belongs to the peptidase C40 family.</text>
</comment>
<sequence length="244" mass="23552">MTMIEAMGRIQQIQSTLQQLRGVQAPASTGATAATAGSAGFATSLAGALGAAAATSTGTATAPANPGAATGSDVVAAAEKYLGVPYVFGGEDASGMDCSGLVQRVYGDLGIDMPRLVSGQMTVGTEVGSLAEAKPGDLIVTGGGDHILIYAGDHKVIHAPYEGRTVCLVDAYMDDSDIDTIRRVIPDSPAPTAASAVAALAGTAGLGGTALSGTGLGGPGAGLGAGGSDMLSAALASIVKGSAS</sequence>
<dbReference type="Proteomes" id="UP000279859">
    <property type="component" value="Unassembled WGS sequence"/>
</dbReference>
<evidence type="ECO:0000259" key="5">
    <source>
        <dbReference type="PROSITE" id="PS51935"/>
    </source>
</evidence>
<dbReference type="Pfam" id="PF00877">
    <property type="entry name" value="NLPC_P60"/>
    <property type="match status" value="1"/>
</dbReference>
<keyword evidence="3" id="KW-0378">Hydrolase</keyword>
<dbReference type="InterPro" id="IPR038765">
    <property type="entry name" value="Papain-like_cys_pep_sf"/>
</dbReference>
<dbReference type="InterPro" id="IPR000064">
    <property type="entry name" value="NLP_P60_dom"/>
</dbReference>
<keyword evidence="2" id="KW-0645">Protease</keyword>
<dbReference type="PROSITE" id="PS51935">
    <property type="entry name" value="NLPC_P60"/>
    <property type="match status" value="1"/>
</dbReference>
<dbReference type="InterPro" id="IPR051794">
    <property type="entry name" value="PG_Endopeptidase_C40"/>
</dbReference>
<evidence type="ECO:0000256" key="2">
    <source>
        <dbReference type="ARBA" id="ARBA00022670"/>
    </source>
</evidence>